<proteinExistence type="predicted"/>
<dbReference type="RefSeq" id="WP_344691215.1">
    <property type="nucleotide sequence ID" value="NZ_BAABBF010000001.1"/>
</dbReference>
<keyword evidence="2" id="KW-1185">Reference proteome</keyword>
<accession>A0ABP7CP55</accession>
<evidence type="ECO:0000313" key="1">
    <source>
        <dbReference type="EMBL" id="GAA3693927.1"/>
    </source>
</evidence>
<organism evidence="1 2">
    <name type="scientific">Sphingomonas cynarae</name>
    <dbReference type="NCBI Taxonomy" id="930197"/>
    <lineage>
        <taxon>Bacteria</taxon>
        <taxon>Pseudomonadati</taxon>
        <taxon>Pseudomonadota</taxon>
        <taxon>Alphaproteobacteria</taxon>
        <taxon>Sphingomonadales</taxon>
        <taxon>Sphingomonadaceae</taxon>
        <taxon>Sphingomonas</taxon>
    </lineage>
</organism>
<gene>
    <name evidence="1" type="ORF">GCM10022268_00970</name>
</gene>
<evidence type="ECO:0000313" key="2">
    <source>
        <dbReference type="Proteomes" id="UP001500523"/>
    </source>
</evidence>
<dbReference type="EMBL" id="BAABBF010000001">
    <property type="protein sequence ID" value="GAA3693927.1"/>
    <property type="molecule type" value="Genomic_DNA"/>
</dbReference>
<name>A0ABP7CP55_9SPHN</name>
<reference evidence="2" key="1">
    <citation type="journal article" date="2019" name="Int. J. Syst. Evol. Microbiol.">
        <title>The Global Catalogue of Microorganisms (GCM) 10K type strain sequencing project: providing services to taxonomists for standard genome sequencing and annotation.</title>
        <authorList>
            <consortium name="The Broad Institute Genomics Platform"/>
            <consortium name="The Broad Institute Genome Sequencing Center for Infectious Disease"/>
            <person name="Wu L."/>
            <person name="Ma J."/>
        </authorList>
    </citation>
    <scope>NUCLEOTIDE SEQUENCE [LARGE SCALE GENOMIC DNA]</scope>
    <source>
        <strain evidence="2">JCM 17498</strain>
    </source>
</reference>
<comment type="caution">
    <text evidence="1">The sequence shown here is derived from an EMBL/GenBank/DDBJ whole genome shotgun (WGS) entry which is preliminary data.</text>
</comment>
<sequence length="116" mass="12619">MTTGAEHGEIAEVGTPVAVDPDPVDTVRPWRWTTITIATAALFLALTNAHAIQGWFDERPPGSITEPLRGPIRAWSTLTADHGIDTPRAALRKQWQAAEAVRFDNERPGEAGAEPR</sequence>
<protein>
    <submittedName>
        <fullName evidence="1">Uncharacterized protein</fullName>
    </submittedName>
</protein>
<dbReference type="Proteomes" id="UP001500523">
    <property type="component" value="Unassembled WGS sequence"/>
</dbReference>